<dbReference type="InterPro" id="IPR036691">
    <property type="entry name" value="Endo/exonu/phosph_ase_sf"/>
</dbReference>
<dbReference type="CDD" id="cd01650">
    <property type="entry name" value="RT_nLTR_like"/>
    <property type="match status" value="1"/>
</dbReference>
<dbReference type="InterPro" id="IPR043502">
    <property type="entry name" value="DNA/RNA_pol_sf"/>
</dbReference>
<dbReference type="InterPro" id="IPR036397">
    <property type="entry name" value="RNaseH_sf"/>
</dbReference>
<feature type="region of interest" description="Disordered" evidence="1">
    <location>
        <begin position="1"/>
        <end position="31"/>
    </location>
</feature>
<dbReference type="GO" id="GO:0003824">
    <property type="term" value="F:catalytic activity"/>
    <property type="evidence" value="ECO:0007669"/>
    <property type="project" value="InterPro"/>
</dbReference>
<proteinExistence type="predicted"/>
<evidence type="ECO:0000256" key="1">
    <source>
        <dbReference type="SAM" id="MobiDB-lite"/>
    </source>
</evidence>
<dbReference type="SUPFAM" id="SSF56672">
    <property type="entry name" value="DNA/RNA polymerases"/>
    <property type="match status" value="1"/>
</dbReference>
<dbReference type="PROSITE" id="PS50878">
    <property type="entry name" value="RT_POL"/>
    <property type="match status" value="1"/>
</dbReference>
<accession>A0A147BCF8</accession>
<name>A0A147BCF8_IXORI</name>
<dbReference type="InterPro" id="IPR000477">
    <property type="entry name" value="RT_dom"/>
</dbReference>
<feature type="non-terminal residue" evidence="3">
    <location>
        <position position="1"/>
    </location>
</feature>
<evidence type="ECO:0000313" key="3">
    <source>
        <dbReference type="EMBL" id="JAR88453.1"/>
    </source>
</evidence>
<dbReference type="Pfam" id="PF14529">
    <property type="entry name" value="Exo_endo_phos_2"/>
    <property type="match status" value="1"/>
</dbReference>
<dbReference type="EMBL" id="GEGO01006951">
    <property type="protein sequence ID" value="JAR88453.1"/>
    <property type="molecule type" value="Transcribed_RNA"/>
</dbReference>
<dbReference type="PANTHER" id="PTHR19446">
    <property type="entry name" value="REVERSE TRANSCRIPTASES"/>
    <property type="match status" value="1"/>
</dbReference>
<dbReference type="InterPro" id="IPR012337">
    <property type="entry name" value="RNaseH-like_sf"/>
</dbReference>
<organism evidence="3">
    <name type="scientific">Ixodes ricinus</name>
    <name type="common">Common tick</name>
    <name type="synonym">Acarus ricinus</name>
    <dbReference type="NCBI Taxonomy" id="34613"/>
    <lineage>
        <taxon>Eukaryota</taxon>
        <taxon>Metazoa</taxon>
        <taxon>Ecdysozoa</taxon>
        <taxon>Arthropoda</taxon>
        <taxon>Chelicerata</taxon>
        <taxon>Arachnida</taxon>
        <taxon>Acari</taxon>
        <taxon>Parasitiformes</taxon>
        <taxon>Ixodida</taxon>
        <taxon>Ixodoidea</taxon>
        <taxon>Ixodidae</taxon>
        <taxon>Ixodinae</taxon>
        <taxon>Ixodes</taxon>
    </lineage>
</organism>
<feature type="domain" description="Reverse transcriptase" evidence="2">
    <location>
        <begin position="500"/>
        <end position="778"/>
    </location>
</feature>
<dbReference type="Gene3D" id="3.60.10.10">
    <property type="entry name" value="Endonuclease/exonuclease/phosphatase"/>
    <property type="match status" value="1"/>
</dbReference>
<dbReference type="InterPro" id="IPR005135">
    <property type="entry name" value="Endo/exonuclease/phosphatase"/>
</dbReference>
<evidence type="ECO:0000259" key="2">
    <source>
        <dbReference type="PROSITE" id="PS50878"/>
    </source>
</evidence>
<dbReference type="SUPFAM" id="SSF56219">
    <property type="entry name" value="DNase I-like"/>
    <property type="match status" value="1"/>
</dbReference>
<dbReference type="AlphaFoldDB" id="A0A147BCF8"/>
<dbReference type="GO" id="GO:0042575">
    <property type="term" value="C:DNA polymerase complex"/>
    <property type="evidence" value="ECO:0007669"/>
    <property type="project" value="UniProtKB-ARBA"/>
</dbReference>
<dbReference type="GO" id="GO:0003676">
    <property type="term" value="F:nucleic acid binding"/>
    <property type="evidence" value="ECO:0007669"/>
    <property type="project" value="InterPro"/>
</dbReference>
<dbReference type="Gene3D" id="3.30.420.10">
    <property type="entry name" value="Ribonuclease H-like superfamily/Ribonuclease H"/>
    <property type="match status" value="1"/>
</dbReference>
<dbReference type="Pfam" id="PF00078">
    <property type="entry name" value="RVT_1"/>
    <property type="match status" value="1"/>
</dbReference>
<reference evidence="3" key="1">
    <citation type="journal article" date="2018" name="PLoS Negl. Trop. Dis.">
        <title>Sialome diversity of ticks revealed by RNAseq of single tick salivary glands.</title>
        <authorList>
            <person name="Perner J."/>
            <person name="Kropackova S."/>
            <person name="Kopacek P."/>
            <person name="Ribeiro J.M."/>
        </authorList>
    </citation>
    <scope>NUCLEOTIDE SEQUENCE</scope>
    <source>
        <strain evidence="3">Siblings of single egg batch collected in Ceske Budejovice</strain>
        <tissue evidence="3">Salivary glands</tissue>
    </source>
</reference>
<protein>
    <submittedName>
        <fullName evidence="3">Putative tick transposon</fullName>
    </submittedName>
</protein>
<dbReference type="SUPFAM" id="SSF53098">
    <property type="entry name" value="Ribonuclease H-like"/>
    <property type="match status" value="1"/>
</dbReference>
<dbReference type="GO" id="GO:0071897">
    <property type="term" value="P:DNA biosynthetic process"/>
    <property type="evidence" value="ECO:0007669"/>
    <property type="project" value="UniProtKB-ARBA"/>
</dbReference>
<sequence>KARKKPPSPFSKRTSTYHSHTHPKAHSPPIPRYNLNMAKHTHSIRVWQWNCRSFRTKRSNLQLHLQTLPNAELPTVIALQETLCATKLCNYTAHEPSGMQRTRIATLVHRNYTALEHPLDVPDADGLLIELLPRNRKDKSFFILNIYSPPKDPPAPIIAAMRKALIISGGRPLLVVGDFNANHTSWGYRKNCRKGTSVWTFIQNEGLTLLNDTNYPTRIGTSVQHNTSPDLTLSKNISTCTWTNTAQSLGSDHYIINTEVSLSSLAPTKKRKLEVVDWDKFRQIRNNAPETITNLDAWTKALTQDMALATSTIPDTPDADMADSRLLHLWEAHASMHKRWLANKHNRTLKQRIAALVKEIEAHASQLTRQHWGQLCDRMSGNLGLKDTWNFLRSLLDPEHTKAQQRKNVNRILHQLPLQDNELLDALKTQYLTTTPPTSLPPYTGSPNPLLDEDISPWEVRAAMHKLRTTSAPGADRITNKMLRNLDEHSILAVTNLFNECWQAGALPEQWTHARITFIPKPGKPLDINNLRPISLTSCLGKLFEHVVLRRLQNHMDEHDLFTHTMIGFRNHLSTQDVMLQISEDALHPRNGRRTRAILALDLTKAFDNVEHSAILEALSALDVGSRTFNYVSAFLEHRTAELSFGSLSTPVFTLGSRGTPQGSVLSPLLFNITLIPLARALSNIPNLSHSLYADDITLWTTTGNAGTIEETLQAGANAVAHYAAKVGLACSPTKSELLILRPPRCRTDLGPPPNIQVTLEGTPIPEAEKVRILGILIQSNGKNTATLNKLTNTVHETMRLIRRIANRHRGMREHDLHRLIQVFVISRIVYSLPYLYLSRAEEEKVNALIRQAYKTALNLPRHTSNKRLLLMGIHNTLDELREAHRTAQLERLSTTLTGRSILQKLRLNPTNSLRPTHPIPGAIQRKLSVHPLPKNMHPTHHQARRNARAKALYKHYGHQQEAVCVDAAEYPSKSAYALSVVNRSLLPIASGSIVTDTSQEAEEAAIALAISSTTATLIFSDSKTAIRNFAKGQIHTPAFRLLSANPPPPRPIQIIWVPAHAGHPGNEATHTIARAYVDRAGRTLEPGCGRDRMVSYHEISLHYREQRLYYPPPDKSLTKLEQVTWRQLQSRTFLSPAHLAIIHPGLFSPDCTLCDAPKADFHHILYKCSELQPPSEWLLTDLERWEVAVTSSDQLSKNSWWTGP</sequence>